<proteinExistence type="predicted"/>
<comment type="caution">
    <text evidence="2">The sequence shown here is derived from an EMBL/GenBank/DDBJ whole genome shotgun (WGS) entry which is preliminary data.</text>
</comment>
<dbReference type="AlphaFoldDB" id="A0A937F3A4"/>
<dbReference type="Pfam" id="PF14065">
    <property type="entry name" value="Pvc16_N"/>
    <property type="match status" value="1"/>
</dbReference>
<evidence type="ECO:0000313" key="2">
    <source>
        <dbReference type="EMBL" id="MBL3655547.1"/>
    </source>
</evidence>
<name>A0A937F3A4_9BACT</name>
<dbReference type="EMBL" id="JAESIY010000002">
    <property type="protein sequence ID" value="MBL3655547.1"/>
    <property type="molecule type" value="Genomic_DNA"/>
</dbReference>
<gene>
    <name evidence="2" type="ORF">JL102_05350</name>
</gene>
<feature type="domain" description="Pvc16 N-terminal" evidence="1">
    <location>
        <begin position="5"/>
        <end position="171"/>
    </location>
</feature>
<dbReference type="Proteomes" id="UP000659388">
    <property type="component" value="Unassembled WGS sequence"/>
</dbReference>
<protein>
    <submittedName>
        <fullName evidence="2">DUF4255 domain-containing protein</fullName>
    </submittedName>
</protein>
<organism evidence="2 3">
    <name type="scientific">Fulvivirga sediminis</name>
    <dbReference type="NCBI Taxonomy" id="2803949"/>
    <lineage>
        <taxon>Bacteria</taxon>
        <taxon>Pseudomonadati</taxon>
        <taxon>Bacteroidota</taxon>
        <taxon>Cytophagia</taxon>
        <taxon>Cytophagales</taxon>
        <taxon>Fulvivirgaceae</taxon>
        <taxon>Fulvivirga</taxon>
    </lineage>
</organism>
<sequence>MIQTVLDTLKLKLNEYFKVKTAEDADLVRFIDSGMSDPISFSNNCVTPFLINVSEDRVFRNPDQYAGVTKNGIKTQFNPEIRIELLVLFISKFSDYTQALTFLSYVIKCFQSNRVYNQLNTPALADENIEKLIMEMVSLPLEEQNQVWHSLSTSYLPSVLYRVRLLQYLDEESIEYVGEDLSDIQVNIGGKQF</sequence>
<dbReference type="RefSeq" id="WP_202243212.1">
    <property type="nucleotide sequence ID" value="NZ_JAESIY010000002.1"/>
</dbReference>
<accession>A0A937F3A4</accession>
<evidence type="ECO:0000313" key="3">
    <source>
        <dbReference type="Proteomes" id="UP000659388"/>
    </source>
</evidence>
<keyword evidence="3" id="KW-1185">Reference proteome</keyword>
<evidence type="ECO:0000259" key="1">
    <source>
        <dbReference type="Pfam" id="PF14065"/>
    </source>
</evidence>
<dbReference type="InterPro" id="IPR025351">
    <property type="entry name" value="Pvc16_N"/>
</dbReference>
<reference evidence="2" key="1">
    <citation type="submission" date="2021-01" db="EMBL/GenBank/DDBJ databases">
        <title>Fulvivirga kasyanovii gen. nov., sp nov., a novel member of the phylum Bacteroidetes isolated from seawater in a mussel farm.</title>
        <authorList>
            <person name="Zhao L.-H."/>
            <person name="Wang Z.-J."/>
        </authorList>
    </citation>
    <scope>NUCLEOTIDE SEQUENCE</scope>
    <source>
        <strain evidence="2">2943</strain>
    </source>
</reference>